<name>T0YMJ7_9ZZZZ</name>
<keyword evidence="3" id="KW-0687">Ribonucleoprotein</keyword>
<dbReference type="GO" id="GO:0003723">
    <property type="term" value="F:RNA binding"/>
    <property type="evidence" value="ECO:0007669"/>
    <property type="project" value="InterPro"/>
</dbReference>
<dbReference type="PANTHER" id="PTHR11143">
    <property type="entry name" value="60S RIBOSOMAL PROTEIN L26 FAMILY MEMBER"/>
    <property type="match status" value="1"/>
</dbReference>
<evidence type="ECO:0000313" key="5">
    <source>
        <dbReference type="EMBL" id="EQD33117.1"/>
    </source>
</evidence>
<dbReference type="NCBIfam" id="TIGR01080">
    <property type="entry name" value="rplX_A_E"/>
    <property type="match status" value="1"/>
</dbReference>
<dbReference type="InterPro" id="IPR014722">
    <property type="entry name" value="Rib_uL2_dom2"/>
</dbReference>
<gene>
    <name evidence="5" type="ORF">B1B_17618</name>
</gene>
<feature type="non-terminal residue" evidence="5">
    <location>
        <position position="148"/>
    </location>
</feature>
<dbReference type="CDD" id="cd06089">
    <property type="entry name" value="KOW_RPL26"/>
    <property type="match status" value="1"/>
</dbReference>
<keyword evidence="2 5" id="KW-0689">Ribosomal protein</keyword>
<reference evidence="5" key="1">
    <citation type="submission" date="2013-08" db="EMBL/GenBank/DDBJ databases">
        <authorList>
            <person name="Mendez C."/>
            <person name="Richter M."/>
            <person name="Ferrer M."/>
            <person name="Sanchez J."/>
        </authorList>
    </citation>
    <scope>NUCLEOTIDE SEQUENCE</scope>
</reference>
<protein>
    <submittedName>
        <fullName evidence="5">50S ribosomal protein L24P</fullName>
    </submittedName>
</protein>
<dbReference type="GO" id="GO:0003735">
    <property type="term" value="F:structural constituent of ribosome"/>
    <property type="evidence" value="ECO:0007669"/>
    <property type="project" value="InterPro"/>
</dbReference>
<dbReference type="AlphaFoldDB" id="T0YMJ7"/>
<feature type="compositionally biased region" description="Low complexity" evidence="4">
    <location>
        <begin position="105"/>
        <end position="121"/>
    </location>
</feature>
<proteinExistence type="inferred from homology"/>
<evidence type="ECO:0000256" key="2">
    <source>
        <dbReference type="ARBA" id="ARBA00022980"/>
    </source>
</evidence>
<dbReference type="Gene3D" id="2.30.30.30">
    <property type="match status" value="1"/>
</dbReference>
<comment type="caution">
    <text evidence="5">The sequence shown here is derived from an EMBL/GenBank/DDBJ whole genome shotgun (WGS) entry which is preliminary data.</text>
</comment>
<dbReference type="Pfam" id="PF16906">
    <property type="entry name" value="Ribosomal_L26"/>
    <property type="match status" value="1"/>
</dbReference>
<dbReference type="GO" id="GO:0015934">
    <property type="term" value="C:large ribosomal subunit"/>
    <property type="evidence" value="ECO:0007669"/>
    <property type="project" value="InterPro"/>
</dbReference>
<comment type="similarity">
    <text evidence="1">Belongs to the universal ribosomal protein uL24 family.</text>
</comment>
<dbReference type="InterPro" id="IPR008991">
    <property type="entry name" value="Translation_prot_SH3-like_sf"/>
</dbReference>
<dbReference type="InterPro" id="IPR005756">
    <property type="entry name" value="Ribosomal_uL24_euk/arc"/>
</dbReference>
<evidence type="ECO:0000256" key="3">
    <source>
        <dbReference type="ARBA" id="ARBA00023274"/>
    </source>
</evidence>
<dbReference type="InterPro" id="IPR041988">
    <property type="entry name" value="Ribosomal_uL24_KOW"/>
</dbReference>
<dbReference type="EMBL" id="AUZY01011770">
    <property type="protein sequence ID" value="EQD33117.1"/>
    <property type="molecule type" value="Genomic_DNA"/>
</dbReference>
<evidence type="ECO:0000256" key="4">
    <source>
        <dbReference type="SAM" id="MobiDB-lite"/>
    </source>
</evidence>
<accession>T0YMJ7</accession>
<dbReference type="GO" id="GO:0006412">
    <property type="term" value="P:translation"/>
    <property type="evidence" value="ECO:0007669"/>
    <property type="project" value="InterPro"/>
</dbReference>
<feature type="region of interest" description="Disordered" evidence="4">
    <location>
        <begin position="96"/>
        <end position="148"/>
    </location>
</feature>
<evidence type="ECO:0000256" key="1">
    <source>
        <dbReference type="ARBA" id="ARBA00010618"/>
    </source>
</evidence>
<sequence length="148" mass="16258">MSVPLSRELRARFHCRSVPVRKGDTVRILSGSYVGSEERVARVDRRSYSVILNNITMKTGEQKQKPLPIRTGQLLLTKLNLSDAWRRRILSVRAEELTPEELGTAPEAPTAASPDAAAVLPGPGGGYAPHRGGARVPRGCVGPRRRRR</sequence>
<feature type="compositionally biased region" description="Low complexity" evidence="4">
    <location>
        <begin position="128"/>
        <end position="142"/>
    </location>
</feature>
<reference evidence="5" key="2">
    <citation type="journal article" date="2014" name="ISME J.">
        <title>Microbial stratification in low pH oxic and suboxic macroscopic growths along an acid mine drainage.</title>
        <authorList>
            <person name="Mendez-Garcia C."/>
            <person name="Mesa V."/>
            <person name="Sprenger R.R."/>
            <person name="Richter M."/>
            <person name="Diez M.S."/>
            <person name="Solano J."/>
            <person name="Bargiela R."/>
            <person name="Golyshina O.V."/>
            <person name="Manteca A."/>
            <person name="Ramos J.L."/>
            <person name="Gallego J.R."/>
            <person name="Llorente I."/>
            <person name="Martins Dos Santos V.A."/>
            <person name="Jensen O.N."/>
            <person name="Pelaez A.I."/>
            <person name="Sanchez J."/>
            <person name="Ferrer M."/>
        </authorList>
    </citation>
    <scope>NUCLEOTIDE SEQUENCE</scope>
</reference>
<dbReference type="SUPFAM" id="SSF50104">
    <property type="entry name" value="Translation proteins SH3-like domain"/>
    <property type="match status" value="1"/>
</dbReference>
<organism evidence="5">
    <name type="scientific">mine drainage metagenome</name>
    <dbReference type="NCBI Taxonomy" id="410659"/>
    <lineage>
        <taxon>unclassified sequences</taxon>
        <taxon>metagenomes</taxon>
        <taxon>ecological metagenomes</taxon>
    </lineage>
</organism>